<dbReference type="InterPro" id="IPR011545">
    <property type="entry name" value="DEAD/DEAH_box_helicase_dom"/>
</dbReference>
<name>A0ABP8M9E1_9BACT</name>
<dbReference type="InterPro" id="IPR050474">
    <property type="entry name" value="Hel308_SKI2-like"/>
</dbReference>
<keyword evidence="4" id="KW-0067">ATP-binding</keyword>
<dbReference type="Pfam" id="PF00270">
    <property type="entry name" value="DEAD"/>
    <property type="match status" value="1"/>
</dbReference>
<dbReference type="Gene3D" id="3.40.50.300">
    <property type="entry name" value="P-loop containing nucleotide triphosphate hydrolases"/>
    <property type="match status" value="2"/>
</dbReference>
<proteinExistence type="predicted"/>
<evidence type="ECO:0000259" key="6">
    <source>
        <dbReference type="PROSITE" id="PS51194"/>
    </source>
</evidence>
<dbReference type="SUPFAM" id="SSF52540">
    <property type="entry name" value="P-loop containing nucleoside triphosphate hydrolases"/>
    <property type="match status" value="1"/>
</dbReference>
<keyword evidence="1" id="KW-0547">Nucleotide-binding</keyword>
<dbReference type="InterPro" id="IPR011600">
    <property type="entry name" value="Pept_C14_caspase"/>
</dbReference>
<sequence length="1003" mass="109986">MAFKSLFVGVGRHADPNTPDLPGPPRDARAMQSLFKDSLDGGEFDLLVDEQATTKAISSSLDQLFSTATDEDTLLFHFSGHGSENHDLIPHDIDDSRVSETTIPMGQIVELLRTSEAKNIICFLDCCFSGGVGAKVLTGLPRTRDSGFSFDQMAGEGRIIVAASEPTGEALECPSRNFGLLTLAIMQTLREAAAPLPVGLFCDELQKRVRAEAGRFGFRQEAVVLNQIAGGLLVPNLVPGRNYAKHFPDVAAVRFDVNYEGMTDAGIADSIVDVWRRDIPTLNELQLQSLNEKRLFEAGSLVVQAPTSSGKTFIGELASVFHACQGGRSLFLVPYKALATEKAERFARMYGDVGLRVIKCTGDSRDQVPAFFKGKYDIALMTYEMALSLLAGDTSSIRTIACIIIDEAHFVSDANRGISVELLMTLVRQSQKKVSAPQLLCLSAVSGESSRLHNWLGAELLRSTTRPVELTEGVLARDGSYLHLTPDGKEQTKQLVKRSEIRQLRDRPGLRDMLVPLVKQHIADGQSVLIFRPSRSAVKHVALYLAESLAEGDYSDILNGQNQGDPSNDSTDLKRCLERGTAFHSSNLAASERLAIERAFADPTHPLKVLAATTTMAAGVNTPADSVVIMETMFPGPLKTPFSVAEYKNMSGRAGRLGYVSAGRSIVLAEHSVQQKALFDQYVNGDLPTLSSSLSQDEMETWVLRLLLQIQTVPRDEMVDLLGDTFGGYLRSSKSSGSVDELRDDVDEAVSELLDVGMLDHERRKLFLTPLGRVCARSLLSYTSSQRIVKSLNKVGKQCELTELLAIVQCVEICDDSYTPYQQRGSFENRWLGEARSAFGPNIYDAMSIGATGDFALQKRCKRACLLLDWIAGTQIREIESKYTGNNFSSMAAGDIRRIADNTRLVFGPVTEIAALVLGQTYEAKELDSFMRRLEFGVPEGGVELTNLPEAFDRGDLLTWIIDGVHSISDLLGGTYRRLVKHKNKAKEAAFAQIKSESDQRRK</sequence>
<dbReference type="Proteomes" id="UP001500840">
    <property type="component" value="Unassembled WGS sequence"/>
</dbReference>
<dbReference type="Pfam" id="PF00271">
    <property type="entry name" value="Helicase_C"/>
    <property type="match status" value="1"/>
</dbReference>
<evidence type="ECO:0000259" key="5">
    <source>
        <dbReference type="PROSITE" id="PS51192"/>
    </source>
</evidence>
<dbReference type="PANTHER" id="PTHR47961:SF1">
    <property type="entry name" value="ATP-DEPENDENT HELICASE MJ1401-RELATED"/>
    <property type="match status" value="1"/>
</dbReference>
<dbReference type="Gene3D" id="3.40.50.1460">
    <property type="match status" value="1"/>
</dbReference>
<dbReference type="InterPro" id="IPR027417">
    <property type="entry name" value="P-loop_NTPase"/>
</dbReference>
<dbReference type="SUPFAM" id="SSF158702">
    <property type="entry name" value="Sec63 N-terminal domain-like"/>
    <property type="match status" value="1"/>
</dbReference>
<dbReference type="Gene3D" id="1.10.3380.20">
    <property type="match status" value="1"/>
</dbReference>
<dbReference type="InterPro" id="IPR001650">
    <property type="entry name" value="Helicase_C-like"/>
</dbReference>
<reference evidence="8" key="1">
    <citation type="journal article" date="2019" name="Int. J. Syst. Evol. Microbiol.">
        <title>The Global Catalogue of Microorganisms (GCM) 10K type strain sequencing project: providing services to taxonomists for standard genome sequencing and annotation.</title>
        <authorList>
            <consortium name="The Broad Institute Genomics Platform"/>
            <consortium name="The Broad Institute Genome Sequencing Center for Infectious Disease"/>
            <person name="Wu L."/>
            <person name="Ma J."/>
        </authorList>
    </citation>
    <scope>NUCLEOTIDE SEQUENCE [LARGE SCALE GENOMIC DNA]</scope>
    <source>
        <strain evidence="8">JCM 17759</strain>
    </source>
</reference>
<organism evidence="7 8">
    <name type="scientific">Novipirellula rosea</name>
    <dbReference type="NCBI Taxonomy" id="1031540"/>
    <lineage>
        <taxon>Bacteria</taxon>
        <taxon>Pseudomonadati</taxon>
        <taxon>Planctomycetota</taxon>
        <taxon>Planctomycetia</taxon>
        <taxon>Pirellulales</taxon>
        <taxon>Pirellulaceae</taxon>
        <taxon>Novipirellula</taxon>
    </lineage>
</organism>
<dbReference type="SUPFAM" id="SSF52129">
    <property type="entry name" value="Caspase-like"/>
    <property type="match status" value="1"/>
</dbReference>
<dbReference type="InterPro" id="IPR029030">
    <property type="entry name" value="Caspase-like_dom_sf"/>
</dbReference>
<gene>
    <name evidence="7" type="ORF">GCM10023156_08150</name>
</gene>
<feature type="domain" description="Helicase ATP-binding" evidence="5">
    <location>
        <begin position="292"/>
        <end position="464"/>
    </location>
</feature>
<evidence type="ECO:0000313" key="7">
    <source>
        <dbReference type="EMBL" id="GAA4446806.1"/>
    </source>
</evidence>
<dbReference type="Pfam" id="PF00656">
    <property type="entry name" value="Peptidase_C14"/>
    <property type="match status" value="1"/>
</dbReference>
<keyword evidence="3" id="KW-0347">Helicase</keyword>
<keyword evidence="2" id="KW-0378">Hydrolase</keyword>
<keyword evidence="8" id="KW-1185">Reference proteome</keyword>
<accession>A0ABP8M9E1</accession>
<evidence type="ECO:0000256" key="1">
    <source>
        <dbReference type="ARBA" id="ARBA00022741"/>
    </source>
</evidence>
<dbReference type="PROSITE" id="PS51192">
    <property type="entry name" value="HELICASE_ATP_BIND_1"/>
    <property type="match status" value="1"/>
</dbReference>
<evidence type="ECO:0000313" key="8">
    <source>
        <dbReference type="Proteomes" id="UP001500840"/>
    </source>
</evidence>
<evidence type="ECO:0000256" key="4">
    <source>
        <dbReference type="ARBA" id="ARBA00022840"/>
    </source>
</evidence>
<dbReference type="SMART" id="SM00487">
    <property type="entry name" value="DEXDc"/>
    <property type="match status" value="1"/>
</dbReference>
<dbReference type="RefSeq" id="WP_345319653.1">
    <property type="nucleotide sequence ID" value="NZ_BAABGA010000010.1"/>
</dbReference>
<evidence type="ECO:0000256" key="2">
    <source>
        <dbReference type="ARBA" id="ARBA00022801"/>
    </source>
</evidence>
<dbReference type="PANTHER" id="PTHR47961">
    <property type="entry name" value="DNA POLYMERASE THETA, PUTATIVE (AFU_ORTHOLOGUE AFUA_1G05260)-RELATED"/>
    <property type="match status" value="1"/>
</dbReference>
<evidence type="ECO:0000256" key="3">
    <source>
        <dbReference type="ARBA" id="ARBA00022806"/>
    </source>
</evidence>
<dbReference type="EMBL" id="BAABGA010000010">
    <property type="protein sequence ID" value="GAA4446806.1"/>
    <property type="molecule type" value="Genomic_DNA"/>
</dbReference>
<protein>
    <submittedName>
        <fullName evidence="7">Caspase family protein</fullName>
    </submittedName>
</protein>
<dbReference type="InterPro" id="IPR014001">
    <property type="entry name" value="Helicase_ATP-bd"/>
</dbReference>
<dbReference type="SMART" id="SM00490">
    <property type="entry name" value="HELICc"/>
    <property type="match status" value="1"/>
</dbReference>
<dbReference type="PROSITE" id="PS51194">
    <property type="entry name" value="HELICASE_CTER"/>
    <property type="match status" value="1"/>
</dbReference>
<comment type="caution">
    <text evidence="7">The sequence shown here is derived from an EMBL/GenBank/DDBJ whole genome shotgun (WGS) entry which is preliminary data.</text>
</comment>
<feature type="domain" description="Helicase C-terminal" evidence="6">
    <location>
        <begin position="509"/>
        <end position="707"/>
    </location>
</feature>